<reference evidence="2" key="1">
    <citation type="submission" date="2016-10" db="EMBL/GenBank/DDBJ databases">
        <authorList>
            <person name="Varghese N."/>
            <person name="Submissions S."/>
        </authorList>
    </citation>
    <scope>NUCLEOTIDE SEQUENCE [LARGE SCALE GENOMIC DNA]</scope>
    <source>
        <strain evidence="2">CGMCC 1.3704</strain>
    </source>
</reference>
<sequence length="80" mass="9387">MNDYRYRKQIFLEFAGSSRFDIDKCILLPDGERSITVSDRLNPDHSTTYVQSHIPTISDDEIRSFLLRQMKVIQSGIYDE</sequence>
<dbReference type="Proteomes" id="UP000183557">
    <property type="component" value="Unassembled WGS sequence"/>
</dbReference>
<protein>
    <submittedName>
        <fullName evidence="1">Uncharacterized protein</fullName>
    </submittedName>
</protein>
<gene>
    <name evidence="1" type="ORF">SAMN04487936_107214</name>
</gene>
<evidence type="ECO:0000313" key="1">
    <source>
        <dbReference type="EMBL" id="SFK12498.1"/>
    </source>
</evidence>
<dbReference type="AlphaFoldDB" id="A0A1I3WYC0"/>
<dbReference type="RefSeq" id="WP_075037126.1">
    <property type="nucleotide sequence ID" value="NZ_FOSB01000007.1"/>
</dbReference>
<keyword evidence="2" id="KW-1185">Reference proteome</keyword>
<dbReference type="OrthoDB" id="9907162at2"/>
<proteinExistence type="predicted"/>
<dbReference type="EMBL" id="FOSB01000007">
    <property type="protein sequence ID" value="SFK12498.1"/>
    <property type="molecule type" value="Genomic_DNA"/>
</dbReference>
<organism evidence="1 2">
    <name type="scientific">Halobacillus dabanensis</name>
    <dbReference type="NCBI Taxonomy" id="240302"/>
    <lineage>
        <taxon>Bacteria</taxon>
        <taxon>Bacillati</taxon>
        <taxon>Bacillota</taxon>
        <taxon>Bacilli</taxon>
        <taxon>Bacillales</taxon>
        <taxon>Bacillaceae</taxon>
        <taxon>Halobacillus</taxon>
    </lineage>
</organism>
<evidence type="ECO:0000313" key="2">
    <source>
        <dbReference type="Proteomes" id="UP000183557"/>
    </source>
</evidence>
<name>A0A1I3WYC0_HALDA</name>
<accession>A0A1I3WYC0</accession>